<sequence>MSRTARRLSELGLALPSLKGPSGSYVPFRRSGGLVILSGQVPRVDGKDAFQGRLGEDMTVAEGQAAARAAALNLLAQLATAVDGDLDRVEACLQLRGFVRAVPDFADHPAVVDGASDLIVEVLGERGQHARTALGAGSLPRGFSVELDAIFQVAD</sequence>
<evidence type="ECO:0000313" key="2">
    <source>
        <dbReference type="EMBL" id="MCT4370843.1"/>
    </source>
</evidence>
<name>A0A2A3K244_9RHOB</name>
<evidence type="ECO:0000259" key="1">
    <source>
        <dbReference type="Pfam" id="PF14588"/>
    </source>
</evidence>
<evidence type="ECO:0000313" key="4">
    <source>
        <dbReference type="Proteomes" id="UP000217448"/>
    </source>
</evidence>
<proteinExistence type="predicted"/>
<dbReference type="AlphaFoldDB" id="A0A2A3K244"/>
<dbReference type="RefSeq" id="WP_095880762.1">
    <property type="nucleotide sequence ID" value="NZ_NTHN02000017.1"/>
</dbReference>
<reference evidence="3" key="1">
    <citation type="submission" date="2017-09" db="EMBL/GenBank/DDBJ databases">
        <title>Yangia sp. SAOS 153D whole genome sequencing.</title>
        <authorList>
            <person name="Verma A."/>
            <person name="Krishnamurthi S."/>
        </authorList>
    </citation>
    <scope>NUCLEOTIDE SEQUENCE [LARGE SCALE GENOMIC DNA]</scope>
    <source>
        <strain evidence="3">SAOS 153D</strain>
    </source>
</reference>
<dbReference type="EMBL" id="NTHN02000017">
    <property type="protein sequence ID" value="MCT4370843.1"/>
    <property type="molecule type" value="Genomic_DNA"/>
</dbReference>
<dbReference type="PANTHER" id="PTHR43760">
    <property type="entry name" value="ENDORIBONUCLEASE-RELATED"/>
    <property type="match status" value="1"/>
</dbReference>
<gene>
    <name evidence="2" type="ORF">CLG85_011145</name>
    <name evidence="3" type="ORF">CLG85_02125</name>
</gene>
<feature type="domain" description="Endoribonuclease L-PSP/chorismate mutase-like" evidence="1">
    <location>
        <begin position="7"/>
        <end position="136"/>
    </location>
</feature>
<reference evidence="2" key="3">
    <citation type="submission" date="2024-05" db="EMBL/GenBank/DDBJ databases">
        <title>Yangia mangrovi SAOS 153D genome.</title>
        <authorList>
            <person name="Verma A."/>
            <person name="Pal Y."/>
            <person name="Sundharam S."/>
            <person name="Bisht B."/>
            <person name="Srinivasan K."/>
        </authorList>
    </citation>
    <scope>NUCLEOTIDE SEQUENCE</scope>
    <source>
        <strain evidence="2">SAOS 153D</strain>
    </source>
</reference>
<dbReference type="CDD" id="cd02199">
    <property type="entry name" value="YjgF_YER057c_UK114_like_1"/>
    <property type="match status" value="1"/>
</dbReference>
<comment type="caution">
    <text evidence="3">The sequence shown here is derived from an EMBL/GenBank/DDBJ whole genome shotgun (WGS) entry which is preliminary data.</text>
</comment>
<protein>
    <submittedName>
        <fullName evidence="2">RidA family protein</fullName>
    </submittedName>
</protein>
<dbReference type="Proteomes" id="UP000217448">
    <property type="component" value="Unassembled WGS sequence"/>
</dbReference>
<keyword evidence="4" id="KW-1185">Reference proteome</keyword>
<dbReference type="InterPro" id="IPR035959">
    <property type="entry name" value="RutC-like_sf"/>
</dbReference>
<accession>A0A2A3K244</accession>
<dbReference type="OrthoDB" id="9806350at2"/>
<dbReference type="SUPFAM" id="SSF55298">
    <property type="entry name" value="YjgF-like"/>
    <property type="match status" value="1"/>
</dbReference>
<organism evidence="3">
    <name type="scientific">Alloyangia mangrovi</name>
    <dbReference type="NCBI Taxonomy" id="1779329"/>
    <lineage>
        <taxon>Bacteria</taxon>
        <taxon>Pseudomonadati</taxon>
        <taxon>Pseudomonadota</taxon>
        <taxon>Alphaproteobacteria</taxon>
        <taxon>Rhodobacterales</taxon>
        <taxon>Roseobacteraceae</taxon>
        <taxon>Alloyangia</taxon>
    </lineage>
</organism>
<dbReference type="Pfam" id="PF14588">
    <property type="entry name" value="YjgF_endoribonc"/>
    <property type="match status" value="1"/>
</dbReference>
<dbReference type="EMBL" id="NTHN01000021">
    <property type="protein sequence ID" value="PBD20789.1"/>
    <property type="molecule type" value="Genomic_DNA"/>
</dbReference>
<evidence type="ECO:0000313" key="3">
    <source>
        <dbReference type="EMBL" id="PBD20789.1"/>
    </source>
</evidence>
<dbReference type="Gene3D" id="3.30.1330.40">
    <property type="entry name" value="RutC-like"/>
    <property type="match status" value="1"/>
</dbReference>
<dbReference type="PANTHER" id="PTHR43760:SF1">
    <property type="entry name" value="ENDORIBONUCLEASE L-PSP_CHORISMATE MUTASE-LIKE DOMAIN-CONTAINING PROTEIN"/>
    <property type="match status" value="1"/>
</dbReference>
<reference evidence="4" key="2">
    <citation type="submission" date="2023-07" db="EMBL/GenBank/DDBJ databases">
        <title>Yangia mangrovi SAOS 153D genome.</title>
        <authorList>
            <person name="Verma A."/>
            <person name="Pal Y."/>
            <person name="Sundharam S."/>
            <person name="Bisht B."/>
            <person name="Srinivasan K."/>
        </authorList>
    </citation>
    <scope>NUCLEOTIDE SEQUENCE [LARGE SCALE GENOMIC DNA]</scope>
    <source>
        <strain evidence="4">SAOS 153D</strain>
    </source>
</reference>
<dbReference type="InterPro" id="IPR013813">
    <property type="entry name" value="Endoribo_LPSP/chorism_mut-like"/>
</dbReference>